<keyword evidence="2" id="KW-1185">Reference proteome</keyword>
<organism evidence="1 2">
    <name type="scientific">Dendronalium phyllosphericum CENA369</name>
    <dbReference type="NCBI Taxonomy" id="1725256"/>
    <lineage>
        <taxon>Bacteria</taxon>
        <taxon>Bacillati</taxon>
        <taxon>Cyanobacteriota</taxon>
        <taxon>Cyanophyceae</taxon>
        <taxon>Nostocales</taxon>
        <taxon>Nostocaceae</taxon>
        <taxon>Dendronalium</taxon>
        <taxon>Dendronalium phyllosphericum</taxon>
    </lineage>
</organism>
<gene>
    <name evidence="1" type="ORF">I8752_20780</name>
</gene>
<evidence type="ECO:0000313" key="2">
    <source>
        <dbReference type="Proteomes" id="UP000662314"/>
    </source>
</evidence>
<dbReference type="Proteomes" id="UP000662314">
    <property type="component" value="Unassembled WGS sequence"/>
</dbReference>
<proteinExistence type="predicted"/>
<sequence>MDTRKQGSIKEMQVTSIRLEAELKERLREIAKEQGYQALIRNLLWQYVEQQNALSRIESSSHTPLLALSDIRATFAAIAQKEEQCAITGQCIQPRQTMWLGLTTDGSLVPLATLGTSRNLWE</sequence>
<dbReference type="AlphaFoldDB" id="A0A8J7IDU8"/>
<name>A0A8J7IDU8_9NOST</name>
<reference evidence="1 2" key="1">
    <citation type="journal article" date="2021" name="Int. J. Syst. Evol. Microbiol.">
        <title>Amazonocrinis nigriterrae gen. nov., sp. nov., Atlanticothrix silvestris gen. nov., sp. nov. and Dendronalium phyllosphericum gen. nov., sp. nov., nostocacean cyanobacteria from Brazilian environments.</title>
        <authorList>
            <person name="Alvarenga D.O."/>
            <person name="Andreote A.P.D."/>
            <person name="Branco L.H.Z."/>
            <person name="Delbaje E."/>
            <person name="Cruz R.B."/>
            <person name="Varani A.M."/>
            <person name="Fiore M.F."/>
        </authorList>
    </citation>
    <scope>NUCLEOTIDE SEQUENCE [LARGE SCALE GENOMIC DNA]</scope>
    <source>
        <strain evidence="1 2">CENA369</strain>
    </source>
</reference>
<accession>A0A8J7IDU8</accession>
<protein>
    <submittedName>
        <fullName evidence="1">Uncharacterized protein</fullName>
    </submittedName>
</protein>
<evidence type="ECO:0000313" key="1">
    <source>
        <dbReference type="EMBL" id="MBH8575402.1"/>
    </source>
</evidence>
<dbReference type="EMBL" id="JAECZA010000137">
    <property type="protein sequence ID" value="MBH8575402.1"/>
    <property type="molecule type" value="Genomic_DNA"/>
</dbReference>
<comment type="caution">
    <text evidence="1">The sequence shown here is derived from an EMBL/GenBank/DDBJ whole genome shotgun (WGS) entry which is preliminary data.</text>
</comment>
<dbReference type="RefSeq" id="WP_214434190.1">
    <property type="nucleotide sequence ID" value="NZ_CAWPUQ010000043.1"/>
</dbReference>